<keyword evidence="1" id="KW-0378">Hydrolase</keyword>
<dbReference type="SUPFAM" id="SSF56784">
    <property type="entry name" value="HAD-like"/>
    <property type="match status" value="1"/>
</dbReference>
<comment type="caution">
    <text evidence="1">The sequence shown here is derived from an EMBL/GenBank/DDBJ whole genome shotgun (WGS) entry which is preliminary data.</text>
</comment>
<dbReference type="Proteomes" id="UP000482487">
    <property type="component" value="Unassembled WGS sequence"/>
</dbReference>
<dbReference type="AlphaFoldDB" id="A0A7C9JAY3"/>
<dbReference type="PANTHER" id="PTHR21485">
    <property type="entry name" value="HAD SUPERFAMILY MEMBERS CMAS AND KDSC"/>
    <property type="match status" value="1"/>
</dbReference>
<evidence type="ECO:0000313" key="2">
    <source>
        <dbReference type="Proteomes" id="UP000482487"/>
    </source>
</evidence>
<dbReference type="OrthoDB" id="9805604at2"/>
<dbReference type="Gene3D" id="3.40.50.1000">
    <property type="entry name" value="HAD superfamily/HAD-like"/>
    <property type="match status" value="1"/>
</dbReference>
<proteinExistence type="predicted"/>
<dbReference type="PANTHER" id="PTHR21485:SF3">
    <property type="entry name" value="N-ACYLNEURAMINATE CYTIDYLYLTRANSFERASE"/>
    <property type="match status" value="1"/>
</dbReference>
<gene>
    <name evidence="1" type="ORF">GTA51_16200</name>
</gene>
<reference evidence="1 2" key="1">
    <citation type="submission" date="2020-01" db="EMBL/GenBank/DDBJ databases">
        <title>Genome sequence of Desulfovibrio aerotolerans DSM 16695(T).</title>
        <authorList>
            <person name="Karnachuk O."/>
            <person name="Avakyan M."/>
            <person name="Mardanov A."/>
            <person name="Kadnikov V."/>
            <person name="Ravin N."/>
        </authorList>
    </citation>
    <scope>NUCLEOTIDE SEQUENCE [LARGE SCALE GENOMIC DNA]</scope>
    <source>
        <strain evidence="1 2">DSM 16695</strain>
    </source>
</reference>
<name>A0A7C9JAY3_9BACT</name>
<dbReference type="RefSeq" id="WP_160962877.1">
    <property type="nucleotide sequence ID" value="NZ_WVUD01000038.1"/>
</dbReference>
<dbReference type="GO" id="GO:0008781">
    <property type="term" value="F:N-acylneuraminate cytidylyltransferase activity"/>
    <property type="evidence" value="ECO:0007669"/>
    <property type="project" value="TreeGrafter"/>
</dbReference>
<organism evidence="1 2">
    <name type="scientific">Solidesulfovibrio aerotolerans</name>
    <dbReference type="NCBI Taxonomy" id="295255"/>
    <lineage>
        <taxon>Bacteria</taxon>
        <taxon>Pseudomonadati</taxon>
        <taxon>Thermodesulfobacteriota</taxon>
        <taxon>Desulfovibrionia</taxon>
        <taxon>Desulfovibrionales</taxon>
        <taxon>Desulfovibrionaceae</taxon>
        <taxon>Solidesulfovibrio</taxon>
    </lineage>
</organism>
<dbReference type="InterPro" id="IPR036412">
    <property type="entry name" value="HAD-like_sf"/>
</dbReference>
<evidence type="ECO:0000313" key="1">
    <source>
        <dbReference type="EMBL" id="MYL84658.1"/>
    </source>
</evidence>
<keyword evidence="2" id="KW-1185">Reference proteome</keyword>
<dbReference type="Pfam" id="PF08282">
    <property type="entry name" value="Hydrolase_3"/>
    <property type="match status" value="1"/>
</dbReference>
<dbReference type="GO" id="GO:0016787">
    <property type="term" value="F:hydrolase activity"/>
    <property type="evidence" value="ECO:0007669"/>
    <property type="project" value="UniProtKB-KW"/>
</dbReference>
<dbReference type="InterPro" id="IPR023214">
    <property type="entry name" value="HAD_sf"/>
</dbReference>
<protein>
    <submittedName>
        <fullName evidence="1">HAD hydrolase family protein</fullName>
    </submittedName>
</protein>
<dbReference type="InterPro" id="IPR050793">
    <property type="entry name" value="CMP-NeuNAc_synthase"/>
</dbReference>
<sequence length="159" mass="17849">MKKSQPDIFILDVDGVMTTGQFVYSDQGKLLKVFGAHDNDGIKMIQKHVAILFITADKRGFGITKKRIVEDMGQQLMLVKEYERMEFIEKTYGLANIAYMGDGYHDAQILKACFYGIAPGNARIEAIRSANFVTPSKSGEGAVLDACLHLIERFFYRAL</sequence>
<accession>A0A7C9JAY3</accession>
<dbReference type="EMBL" id="WVUD01000038">
    <property type="protein sequence ID" value="MYL84658.1"/>
    <property type="molecule type" value="Genomic_DNA"/>
</dbReference>